<evidence type="ECO:0000256" key="1">
    <source>
        <dbReference type="SAM" id="MobiDB-lite"/>
    </source>
</evidence>
<feature type="domain" description="HNH nuclease" evidence="2">
    <location>
        <begin position="380"/>
        <end position="432"/>
    </location>
</feature>
<dbReference type="RefSeq" id="WP_307298180.1">
    <property type="nucleotide sequence ID" value="NZ_JAUSXV010000001.1"/>
</dbReference>
<name>A0AAW8EZV3_9MICO</name>
<dbReference type="EMBL" id="JAUSXV010000001">
    <property type="protein sequence ID" value="MDQ0649033.1"/>
    <property type="molecule type" value="Genomic_DNA"/>
</dbReference>
<evidence type="ECO:0000259" key="2">
    <source>
        <dbReference type="SMART" id="SM00507"/>
    </source>
</evidence>
<dbReference type="CDD" id="cd00085">
    <property type="entry name" value="HNHc"/>
    <property type="match status" value="1"/>
</dbReference>
<organism evidence="3 4">
    <name type="scientific">Microbacterium natoriense</name>
    <dbReference type="NCBI Taxonomy" id="284570"/>
    <lineage>
        <taxon>Bacteria</taxon>
        <taxon>Bacillati</taxon>
        <taxon>Actinomycetota</taxon>
        <taxon>Actinomycetes</taxon>
        <taxon>Micrococcales</taxon>
        <taxon>Microbacteriaceae</taxon>
        <taxon>Microbacterium</taxon>
    </lineage>
</organism>
<dbReference type="AlphaFoldDB" id="A0AAW8EZV3"/>
<dbReference type="Proteomes" id="UP001244427">
    <property type="component" value="Unassembled WGS sequence"/>
</dbReference>
<dbReference type="InterPro" id="IPR003870">
    <property type="entry name" value="DUF222"/>
</dbReference>
<protein>
    <recommendedName>
        <fullName evidence="2">HNH nuclease domain-containing protein</fullName>
    </recommendedName>
</protein>
<proteinExistence type="predicted"/>
<keyword evidence="4" id="KW-1185">Reference proteome</keyword>
<feature type="region of interest" description="Disordered" evidence="1">
    <location>
        <begin position="282"/>
        <end position="332"/>
    </location>
</feature>
<evidence type="ECO:0000313" key="4">
    <source>
        <dbReference type="Proteomes" id="UP001244427"/>
    </source>
</evidence>
<sequence>MIDATDSQMATLADLVESLAAADATVNAMMAARDGLLALAGRMAVDIAKQGDHSDGGDMTMRTVAAEIGQRLRVSDRTVERRIAEASCLVDGFPTVWAAQGAGRIAAAHAHVIIETGAQLIDAVQRDAYAAAVLPLAEVESPNRLRPLARRIVERFQELPVDDRHRQARSQRRVWARDQDDAMADLTLHGPAVLVHAMMDRLSQMAHEIRSENLRAAKEARVIDGDFTPDARSVDEIRADLLADLVLTGSPAGHDIADGLLGEIRGRIEITVPVMTLMGQDLGANAGHRDSPPSSKRSETKRATAGTPDIDARSLSEERSDETKRPTIDGLPPAILDGAVPIDARTARLLAGTTPGWDRVLTHPVSGAVLAADRYRPPEQLKRHLRARDQRCRFPTCGLAARKCDLDHNDAASTGGSTSEGNLSAFCRRHHTLKHASPWHVRHRSGGLLEWTSPTGRTYLDTPPPPNTVVFTSETSEPCDSVEIFVDRVRAPF</sequence>
<feature type="compositionally biased region" description="Basic and acidic residues" evidence="1">
    <location>
        <begin position="310"/>
        <end position="327"/>
    </location>
</feature>
<dbReference type="SMART" id="SM00507">
    <property type="entry name" value="HNHc"/>
    <property type="match status" value="1"/>
</dbReference>
<accession>A0AAW8EZV3</accession>
<dbReference type="Pfam" id="PF02720">
    <property type="entry name" value="DUF222"/>
    <property type="match status" value="1"/>
</dbReference>
<feature type="compositionally biased region" description="Basic and acidic residues" evidence="1">
    <location>
        <begin position="287"/>
        <end position="302"/>
    </location>
</feature>
<dbReference type="InterPro" id="IPR003615">
    <property type="entry name" value="HNH_nuc"/>
</dbReference>
<reference evidence="3 4" key="1">
    <citation type="submission" date="2023-07" db="EMBL/GenBank/DDBJ databases">
        <title>Comparative genomics of wheat-associated soil bacteria to identify genetic determinants of phenazine resistance.</title>
        <authorList>
            <person name="Mouncey N."/>
        </authorList>
    </citation>
    <scope>NUCLEOTIDE SEQUENCE [LARGE SCALE GENOMIC DNA]</scope>
    <source>
        <strain evidence="3 4">W4I9-1</strain>
    </source>
</reference>
<gene>
    <name evidence="3" type="ORF">QFZ53_003229</name>
</gene>
<evidence type="ECO:0000313" key="3">
    <source>
        <dbReference type="EMBL" id="MDQ0649033.1"/>
    </source>
</evidence>
<comment type="caution">
    <text evidence="3">The sequence shown here is derived from an EMBL/GenBank/DDBJ whole genome shotgun (WGS) entry which is preliminary data.</text>
</comment>
<dbReference type="Gene3D" id="1.10.30.50">
    <property type="match status" value="1"/>
</dbReference>